<comment type="caution">
    <text evidence="2">The sequence shown here is derived from an EMBL/GenBank/DDBJ whole genome shotgun (WGS) entry which is preliminary data.</text>
</comment>
<keyword evidence="3" id="KW-1185">Reference proteome</keyword>
<evidence type="ECO:0000313" key="3">
    <source>
        <dbReference type="Proteomes" id="UP000050525"/>
    </source>
</evidence>
<name>A0A151M6M4_ALLMI</name>
<dbReference type="Proteomes" id="UP000050525">
    <property type="component" value="Unassembled WGS sequence"/>
</dbReference>
<evidence type="ECO:0000313" key="2">
    <source>
        <dbReference type="EMBL" id="KYO20155.1"/>
    </source>
</evidence>
<reference evidence="2 3" key="1">
    <citation type="journal article" date="2012" name="Genome Biol.">
        <title>Sequencing three crocodilian genomes to illuminate the evolution of archosaurs and amniotes.</title>
        <authorList>
            <person name="St John J.A."/>
            <person name="Braun E.L."/>
            <person name="Isberg S.R."/>
            <person name="Miles L.G."/>
            <person name="Chong A.Y."/>
            <person name="Gongora J."/>
            <person name="Dalzell P."/>
            <person name="Moran C."/>
            <person name="Bed'hom B."/>
            <person name="Abzhanov A."/>
            <person name="Burgess S.C."/>
            <person name="Cooksey A.M."/>
            <person name="Castoe T.A."/>
            <person name="Crawford N.G."/>
            <person name="Densmore L.D."/>
            <person name="Drew J.C."/>
            <person name="Edwards S.V."/>
            <person name="Faircloth B.C."/>
            <person name="Fujita M.K."/>
            <person name="Greenwold M.J."/>
            <person name="Hoffmann F.G."/>
            <person name="Howard J.M."/>
            <person name="Iguchi T."/>
            <person name="Janes D.E."/>
            <person name="Khan S.Y."/>
            <person name="Kohno S."/>
            <person name="de Koning A.J."/>
            <person name="Lance S.L."/>
            <person name="McCarthy F.M."/>
            <person name="McCormack J.E."/>
            <person name="Merchant M.E."/>
            <person name="Peterson D.G."/>
            <person name="Pollock D.D."/>
            <person name="Pourmand N."/>
            <person name="Raney B.J."/>
            <person name="Roessler K.A."/>
            <person name="Sanford J.R."/>
            <person name="Sawyer R.H."/>
            <person name="Schmidt C.J."/>
            <person name="Triplett E.W."/>
            <person name="Tuberville T.D."/>
            <person name="Venegas-Anaya M."/>
            <person name="Howard J.T."/>
            <person name="Jarvis E.D."/>
            <person name="Guillette L.J.Jr."/>
            <person name="Glenn T.C."/>
            <person name="Green R.E."/>
            <person name="Ray D.A."/>
        </authorList>
    </citation>
    <scope>NUCLEOTIDE SEQUENCE [LARGE SCALE GENOMIC DNA]</scope>
    <source>
        <strain evidence="2">KSC_2009_1</strain>
    </source>
</reference>
<dbReference type="EMBL" id="AKHW03006437">
    <property type="protein sequence ID" value="KYO20155.1"/>
    <property type="molecule type" value="Genomic_DNA"/>
</dbReference>
<evidence type="ECO:0000256" key="1">
    <source>
        <dbReference type="SAM" id="MobiDB-lite"/>
    </source>
</evidence>
<feature type="compositionally biased region" description="Basic and acidic residues" evidence="1">
    <location>
        <begin position="50"/>
        <end position="59"/>
    </location>
</feature>
<sequence length="80" mass="8786">MAKTDEVPSYSKPVEEQKATKKAPERQMTRKPKNRDCQQGISLQAASGGKKREEGEKKPGLALIPAQEKIADCCMIAAWA</sequence>
<protein>
    <submittedName>
        <fullName evidence="2">Uncharacterized protein</fullName>
    </submittedName>
</protein>
<accession>A0A151M6M4</accession>
<feature type="compositionally biased region" description="Basic and acidic residues" evidence="1">
    <location>
        <begin position="13"/>
        <end position="28"/>
    </location>
</feature>
<dbReference type="AlphaFoldDB" id="A0A151M6M4"/>
<organism evidence="2 3">
    <name type="scientific">Alligator mississippiensis</name>
    <name type="common">American alligator</name>
    <dbReference type="NCBI Taxonomy" id="8496"/>
    <lineage>
        <taxon>Eukaryota</taxon>
        <taxon>Metazoa</taxon>
        <taxon>Chordata</taxon>
        <taxon>Craniata</taxon>
        <taxon>Vertebrata</taxon>
        <taxon>Euteleostomi</taxon>
        <taxon>Archelosauria</taxon>
        <taxon>Archosauria</taxon>
        <taxon>Crocodylia</taxon>
        <taxon>Alligatoridae</taxon>
        <taxon>Alligatorinae</taxon>
        <taxon>Alligator</taxon>
    </lineage>
</organism>
<gene>
    <name evidence="2" type="ORF">Y1Q_0010728</name>
</gene>
<feature type="region of interest" description="Disordered" evidence="1">
    <location>
        <begin position="1"/>
        <end position="60"/>
    </location>
</feature>
<proteinExistence type="predicted"/>